<evidence type="ECO:0000313" key="2">
    <source>
        <dbReference type="Proteomes" id="UP000050795"/>
    </source>
</evidence>
<evidence type="ECO:0000313" key="3">
    <source>
        <dbReference type="WBParaSite" id="TREG1_99880.1"/>
    </source>
</evidence>
<accession>A0AA85KM00</accession>
<dbReference type="AlphaFoldDB" id="A0AA85KM00"/>
<feature type="compositionally biased region" description="Low complexity" evidence="1">
    <location>
        <begin position="277"/>
        <end position="297"/>
    </location>
</feature>
<reference evidence="3" key="2">
    <citation type="submission" date="2023-11" db="UniProtKB">
        <authorList>
            <consortium name="WormBaseParasite"/>
        </authorList>
    </citation>
    <scope>IDENTIFICATION</scope>
</reference>
<evidence type="ECO:0000256" key="1">
    <source>
        <dbReference type="SAM" id="MobiDB-lite"/>
    </source>
</evidence>
<keyword evidence="2" id="KW-1185">Reference proteome</keyword>
<dbReference type="WBParaSite" id="TREG1_99880.1">
    <property type="protein sequence ID" value="TREG1_99880.1"/>
    <property type="gene ID" value="TREG1_99880"/>
</dbReference>
<organism evidence="2 3">
    <name type="scientific">Trichobilharzia regenti</name>
    <name type="common">Nasal bird schistosome</name>
    <dbReference type="NCBI Taxonomy" id="157069"/>
    <lineage>
        <taxon>Eukaryota</taxon>
        <taxon>Metazoa</taxon>
        <taxon>Spiralia</taxon>
        <taxon>Lophotrochozoa</taxon>
        <taxon>Platyhelminthes</taxon>
        <taxon>Trematoda</taxon>
        <taxon>Digenea</taxon>
        <taxon>Strigeidida</taxon>
        <taxon>Schistosomatoidea</taxon>
        <taxon>Schistosomatidae</taxon>
        <taxon>Trichobilharzia</taxon>
    </lineage>
</organism>
<dbReference type="Proteomes" id="UP000050795">
    <property type="component" value="Unassembled WGS sequence"/>
</dbReference>
<name>A0AA85KM00_TRIRE</name>
<protein>
    <submittedName>
        <fullName evidence="3">Uncharacterized protein</fullName>
    </submittedName>
</protein>
<feature type="region of interest" description="Disordered" evidence="1">
    <location>
        <begin position="253"/>
        <end position="342"/>
    </location>
</feature>
<sequence length="416" mass="46365">MSTSLLVQNPAIPCFAVTGDYCPSSSTRSTHTQPFPQLIGLPVPIRLVFNNPEQSISQSHFSLFPTGQSADTTTQSHHQVSFTGDCCFTNNIITPVTVNNNNNMPRHSRSNDNHQEIEAPVFTEPLGPVATGCKRDASALSANCTIPPITTTTTTANLPLDSNDQCTIYLPPKPKESERMMHIQRWVNHLPWNANNVCDASGRSHVPYPIPLRPHIDEDRELTPPPGRNYLTRLPFTAEEQQAMVRFFPSHTNQYRHQHQAHAVPDPQPRYQHPFPNHCANQQTSNNNNNHHFSSSQRPSQEAGNVFTPTGVRHIPEYINENSRKRGQEDVTGGGAGAGAGGSRLFADWETRLISRLFKEFFHGNPKPTGVCGTLPSLSEVRSRIATSKLKETRTPTAVRSKIRRMQSSGTWLKYQ</sequence>
<feature type="compositionally biased region" description="Gly residues" evidence="1">
    <location>
        <begin position="332"/>
        <end position="342"/>
    </location>
</feature>
<reference evidence="2" key="1">
    <citation type="submission" date="2022-06" db="EMBL/GenBank/DDBJ databases">
        <authorList>
            <person name="Berger JAMES D."/>
            <person name="Berger JAMES D."/>
        </authorList>
    </citation>
    <scope>NUCLEOTIDE SEQUENCE [LARGE SCALE GENOMIC DNA]</scope>
</reference>
<proteinExistence type="predicted"/>